<keyword evidence="1" id="KW-0489">Methyltransferase</keyword>
<evidence type="ECO:0000313" key="1">
    <source>
        <dbReference type="EMBL" id="EKM29863.1"/>
    </source>
</evidence>
<evidence type="ECO:0000313" key="2">
    <source>
        <dbReference type="Proteomes" id="UP000008367"/>
    </source>
</evidence>
<reference evidence="1 2" key="1">
    <citation type="submission" date="2012-10" db="EMBL/GenBank/DDBJ databases">
        <title>Genome sequence of Vibrio Cholerae HENC-02.</title>
        <authorList>
            <person name="Eppinger M."/>
            <person name="Hasan N.A."/>
            <person name="Sengamalay N."/>
            <person name="Hine E."/>
            <person name="Su Q."/>
            <person name="Daugherty S.C."/>
            <person name="Young S."/>
            <person name="Sadzewicz L."/>
            <person name="Tallon L."/>
            <person name="Cebula T.A."/>
            <person name="Ravel J."/>
            <person name="Colwell R.R."/>
        </authorList>
    </citation>
    <scope>NUCLEOTIDE SEQUENCE [LARGE SCALE GENOMIC DNA]</scope>
    <source>
        <strain evidence="1 2">HENC-02</strain>
    </source>
</reference>
<protein>
    <submittedName>
        <fullName evidence="1">Homocysteine S-methyltransferase family protein</fullName>
    </submittedName>
</protein>
<keyword evidence="1" id="KW-0808">Transferase</keyword>
<dbReference type="Proteomes" id="UP000008367">
    <property type="component" value="Unassembled WGS sequence"/>
</dbReference>
<dbReference type="GO" id="GO:0032259">
    <property type="term" value="P:methylation"/>
    <property type="evidence" value="ECO:0007669"/>
    <property type="project" value="UniProtKB-KW"/>
</dbReference>
<name>A0A454CTY1_VIBHA</name>
<organism evidence="1 2">
    <name type="scientific">Vibrio harveyi</name>
    <name type="common">Beneckea harveyi</name>
    <dbReference type="NCBI Taxonomy" id="669"/>
    <lineage>
        <taxon>Bacteria</taxon>
        <taxon>Pseudomonadati</taxon>
        <taxon>Pseudomonadota</taxon>
        <taxon>Gammaproteobacteria</taxon>
        <taxon>Vibrionales</taxon>
        <taxon>Vibrionaceae</taxon>
        <taxon>Vibrio</taxon>
    </lineage>
</organism>
<sequence>MDCSMKKLT</sequence>
<feature type="non-terminal residue" evidence="1">
    <location>
        <position position="9"/>
    </location>
</feature>
<proteinExistence type="predicted"/>
<accession>A0A454CTY1</accession>
<comment type="caution">
    <text evidence="1">The sequence shown here is derived from an EMBL/GenBank/DDBJ whole genome shotgun (WGS) entry which is preliminary data.</text>
</comment>
<dbReference type="GO" id="GO:0008168">
    <property type="term" value="F:methyltransferase activity"/>
    <property type="evidence" value="ECO:0007669"/>
    <property type="project" value="UniProtKB-KW"/>
</dbReference>
<dbReference type="EMBL" id="AJSR01001899">
    <property type="protein sequence ID" value="EKM29863.1"/>
    <property type="molecule type" value="Genomic_DNA"/>
</dbReference>
<gene>
    <name evidence="1" type="ORF">VCHENC02_4355A</name>
</gene>